<keyword evidence="9" id="KW-1185">Reference proteome</keyword>
<dbReference type="InterPro" id="IPR015424">
    <property type="entry name" value="PyrdxlP-dep_Trfase"/>
</dbReference>
<dbReference type="AlphaFoldDB" id="D9PYP5"/>
<comment type="similarity">
    <text evidence="2">Belongs to the class-V pyridoxal-phosphate-dependent aminotransferase family. Csd subfamily.</text>
</comment>
<evidence type="ECO:0000256" key="1">
    <source>
        <dbReference type="ARBA" id="ARBA00001933"/>
    </source>
</evidence>
<accession>D9PYP5</accession>
<dbReference type="PANTHER" id="PTHR43586:SF8">
    <property type="entry name" value="CYSTEINE DESULFURASE 1, CHLOROPLASTIC"/>
    <property type="match status" value="1"/>
</dbReference>
<dbReference type="Gene3D" id="3.40.640.10">
    <property type="entry name" value="Type I PLP-dependent aspartate aminotransferase-like (Major domain)"/>
    <property type="match status" value="1"/>
</dbReference>
<dbReference type="Gene3D" id="3.90.1150.10">
    <property type="entry name" value="Aspartate Aminotransferase, domain 1"/>
    <property type="match status" value="1"/>
</dbReference>
<dbReference type="EC" id="2.8.1.7" evidence="3"/>
<reference key="1">
    <citation type="submission" date="2009-08" db="EMBL/GenBank/DDBJ databases">
        <title>The genome sequence of Methanothermobacter marburgensis.</title>
        <authorList>
            <person name="Kaster A."/>
            <person name="Seedorf H."/>
            <person name="Goenrich M."/>
            <person name="Wiezer A."/>
            <person name="Liesegang H."/>
            <person name="Thauer R."/>
            <person name="Gottschalk G."/>
        </authorList>
    </citation>
    <scope>NUCLEOTIDE SEQUENCE</scope>
    <source>
        <strain>Marburg</strain>
    </source>
</reference>
<dbReference type="PIRSF" id="PIRSF005572">
    <property type="entry name" value="NifS"/>
    <property type="match status" value="1"/>
</dbReference>
<dbReference type="GeneID" id="9705486"/>
<evidence type="ECO:0000256" key="2">
    <source>
        <dbReference type="ARBA" id="ARBA00010447"/>
    </source>
</evidence>
<evidence type="ECO:0000313" key="8">
    <source>
        <dbReference type="EMBL" id="ADL59343.1"/>
    </source>
</evidence>
<reference evidence="8 9" key="2">
    <citation type="journal article" date="2010" name="J. Bacteriol.">
        <title>Complete genome sequence of Methanothermobacter marburgensis, a methanoarchaeon model organism.</title>
        <authorList>
            <person name="Liesegang H."/>
            <person name="Kaster A.K."/>
            <person name="Wiezer A."/>
            <person name="Goenrich M."/>
            <person name="Wollherr A."/>
            <person name="Seedorf H."/>
            <person name="Gottschalk G."/>
            <person name="Thauer R.K."/>
        </authorList>
    </citation>
    <scope>NUCLEOTIDE SEQUENCE [LARGE SCALE GENOMIC DNA]</scope>
    <source>
        <strain evidence="9">ATCC BAA-927 / DSM 2133 / JCM 14651 / NBRC 100331 / OCM 82 / Marburg</strain>
    </source>
</reference>
<sequence length="397" mass="43569">MRTEDVRADIPLLRENVYLDAASTTPTPLPIVRAMTEYFEGYNANTGRGAYSLAVEATMKLQEARRKVAGFINASEDEIVFTKNTSEAINIVASGLKFRKGDSVVVPNIEHHSNFLPWLRLRERGVDVRIVMADENGVVGPAMVEEAVDETTRLVTITHISNALGTVQDVKEIERIAHENGALYMIDGAQSIGHMKVDVRELGADFAAFPGHKGTLGPVGTGFLYCRSECQDELEPFMLGGGTVIDVSEDDYVLEEFPSRFEAGTLNIAGFIGLGASIDYINRIGIHKIRKHGLKMTEKLCSEVSSIDKIQCYGDPQNIYGILSFNIDNMDPHDVAKLLDETAGVCVRSGHHCAIPAMRHLGVHESGGTVRASIHYYNTDEDIEVLAETLREIAMMG</sequence>
<evidence type="ECO:0000313" key="9">
    <source>
        <dbReference type="Proteomes" id="UP000000345"/>
    </source>
</evidence>
<evidence type="ECO:0000256" key="5">
    <source>
        <dbReference type="ARBA" id="ARBA00022898"/>
    </source>
</evidence>
<dbReference type="GO" id="GO:0030170">
    <property type="term" value="F:pyridoxal phosphate binding"/>
    <property type="evidence" value="ECO:0007669"/>
    <property type="project" value="InterPro"/>
</dbReference>
<evidence type="ECO:0000259" key="7">
    <source>
        <dbReference type="Pfam" id="PF00266"/>
    </source>
</evidence>
<proteinExistence type="inferred from homology"/>
<name>D9PYP5_METTM</name>
<dbReference type="PANTHER" id="PTHR43586">
    <property type="entry name" value="CYSTEINE DESULFURASE"/>
    <property type="match status" value="1"/>
</dbReference>
<dbReference type="GeneID" id="77400543"/>
<dbReference type="HOGENOM" id="CLU_003433_2_4_2"/>
<keyword evidence="4 8" id="KW-0808">Transferase</keyword>
<dbReference type="InterPro" id="IPR000192">
    <property type="entry name" value="Aminotrans_V_dom"/>
</dbReference>
<evidence type="ECO:0000256" key="6">
    <source>
        <dbReference type="ARBA" id="ARBA00050776"/>
    </source>
</evidence>
<comment type="cofactor">
    <cofactor evidence="1">
        <name>pyridoxal 5'-phosphate</name>
        <dbReference type="ChEBI" id="CHEBI:597326"/>
    </cofactor>
</comment>
<dbReference type="CDD" id="cd06453">
    <property type="entry name" value="SufS_like"/>
    <property type="match status" value="1"/>
</dbReference>
<dbReference type="InterPro" id="IPR016454">
    <property type="entry name" value="Cysteine_dSase"/>
</dbReference>
<dbReference type="InterPro" id="IPR010970">
    <property type="entry name" value="Cys_dSase_SufS"/>
</dbReference>
<comment type="catalytic activity">
    <reaction evidence="6">
        <text>(sulfur carrier)-H + L-cysteine = (sulfur carrier)-SH + L-alanine</text>
        <dbReference type="Rhea" id="RHEA:43892"/>
        <dbReference type="Rhea" id="RHEA-COMP:14737"/>
        <dbReference type="Rhea" id="RHEA-COMP:14739"/>
        <dbReference type="ChEBI" id="CHEBI:29917"/>
        <dbReference type="ChEBI" id="CHEBI:35235"/>
        <dbReference type="ChEBI" id="CHEBI:57972"/>
        <dbReference type="ChEBI" id="CHEBI:64428"/>
        <dbReference type="EC" id="2.8.1.7"/>
    </reaction>
</comment>
<dbReference type="SUPFAM" id="SSF53383">
    <property type="entry name" value="PLP-dependent transferases"/>
    <property type="match status" value="1"/>
</dbReference>
<organism evidence="8 9">
    <name type="scientific">Methanothermobacter marburgensis (strain ATCC BAA-927 / DSM 2133 / JCM 14651 / NBRC 100331 / OCM 82 / Marburg)</name>
    <name type="common">Methanobacterium thermoautotrophicum</name>
    <dbReference type="NCBI Taxonomy" id="79929"/>
    <lineage>
        <taxon>Archaea</taxon>
        <taxon>Methanobacteriati</taxon>
        <taxon>Methanobacteriota</taxon>
        <taxon>Methanomada group</taxon>
        <taxon>Methanobacteria</taxon>
        <taxon>Methanobacteriales</taxon>
        <taxon>Methanobacteriaceae</taxon>
        <taxon>Methanothermobacter</taxon>
    </lineage>
</organism>
<dbReference type="InterPro" id="IPR015422">
    <property type="entry name" value="PyrdxlP-dep_Trfase_small"/>
</dbReference>
<dbReference type="EMBL" id="CP001710">
    <property type="protein sequence ID" value="ADL59343.1"/>
    <property type="molecule type" value="Genomic_DNA"/>
</dbReference>
<evidence type="ECO:0000256" key="3">
    <source>
        <dbReference type="ARBA" id="ARBA00012239"/>
    </source>
</evidence>
<dbReference type="GO" id="GO:0031071">
    <property type="term" value="F:cysteine desulfurase activity"/>
    <property type="evidence" value="ECO:0007669"/>
    <property type="project" value="UniProtKB-EC"/>
</dbReference>
<dbReference type="Proteomes" id="UP000000345">
    <property type="component" value="Chromosome"/>
</dbReference>
<dbReference type="PaxDb" id="79929-MTBMA_c17750"/>
<keyword evidence="5" id="KW-0663">Pyridoxal phosphate</keyword>
<gene>
    <name evidence="8" type="primary">iscS</name>
    <name evidence="8" type="ordered locus">MTBMA_c17750</name>
</gene>
<dbReference type="GO" id="GO:0006534">
    <property type="term" value="P:cysteine metabolic process"/>
    <property type="evidence" value="ECO:0007669"/>
    <property type="project" value="InterPro"/>
</dbReference>
<protein>
    <recommendedName>
        <fullName evidence="3">cysteine desulfurase</fullName>
        <ecNumber evidence="3">2.8.1.7</ecNumber>
    </recommendedName>
</protein>
<dbReference type="KEGG" id="mmg:MTBMA_c17750"/>
<dbReference type="STRING" id="79929.MTBMA_c17750"/>
<dbReference type="InterPro" id="IPR015421">
    <property type="entry name" value="PyrdxlP-dep_Trfase_major"/>
</dbReference>
<dbReference type="PATRIC" id="fig|79929.8.peg.1712"/>
<dbReference type="OrthoDB" id="5817at2157"/>
<dbReference type="Pfam" id="PF00266">
    <property type="entry name" value="Aminotran_5"/>
    <property type="match status" value="1"/>
</dbReference>
<evidence type="ECO:0000256" key="4">
    <source>
        <dbReference type="ARBA" id="ARBA00022679"/>
    </source>
</evidence>
<dbReference type="RefSeq" id="WP_013296553.1">
    <property type="nucleotide sequence ID" value="NC_014408.1"/>
</dbReference>
<feature type="domain" description="Aminotransferase class V" evidence="7">
    <location>
        <begin position="17"/>
        <end position="386"/>
    </location>
</feature>